<gene>
    <name evidence="1" type="ORF">S12H4_31186</name>
</gene>
<name>X1SS84_9ZZZZ</name>
<dbReference type="SUPFAM" id="SSF88946">
    <property type="entry name" value="Sigma2 domain of RNA polymerase sigma factors"/>
    <property type="match status" value="1"/>
</dbReference>
<dbReference type="EMBL" id="BARW01018181">
    <property type="protein sequence ID" value="GAI95937.1"/>
    <property type="molecule type" value="Genomic_DNA"/>
</dbReference>
<protein>
    <recommendedName>
        <fullName evidence="2">RNA polymerase sigma-70 region 2 domain-containing protein</fullName>
    </recommendedName>
</protein>
<proteinExistence type="predicted"/>
<dbReference type="AlphaFoldDB" id="X1SS84"/>
<reference evidence="1" key="1">
    <citation type="journal article" date="2014" name="Front. Microbiol.">
        <title>High frequency of phylogenetically diverse reductive dehalogenase-homologous genes in deep subseafloor sedimentary metagenomes.</title>
        <authorList>
            <person name="Kawai M."/>
            <person name="Futagami T."/>
            <person name="Toyoda A."/>
            <person name="Takaki Y."/>
            <person name="Nishi S."/>
            <person name="Hori S."/>
            <person name="Arai W."/>
            <person name="Tsubouchi T."/>
            <person name="Morono Y."/>
            <person name="Uchiyama I."/>
            <person name="Ito T."/>
            <person name="Fujiyama A."/>
            <person name="Inagaki F."/>
            <person name="Takami H."/>
        </authorList>
    </citation>
    <scope>NUCLEOTIDE SEQUENCE</scope>
    <source>
        <strain evidence="1">Expedition CK06-06</strain>
    </source>
</reference>
<comment type="caution">
    <text evidence="1">The sequence shown here is derived from an EMBL/GenBank/DDBJ whole genome shotgun (WGS) entry which is preliminary data.</text>
</comment>
<dbReference type="GO" id="GO:0006352">
    <property type="term" value="P:DNA-templated transcription initiation"/>
    <property type="evidence" value="ECO:0007669"/>
    <property type="project" value="InterPro"/>
</dbReference>
<evidence type="ECO:0008006" key="2">
    <source>
        <dbReference type="Google" id="ProtNLM"/>
    </source>
</evidence>
<evidence type="ECO:0000313" key="1">
    <source>
        <dbReference type="EMBL" id="GAI95937.1"/>
    </source>
</evidence>
<accession>X1SS84</accession>
<dbReference type="Gene3D" id="1.10.1740.10">
    <property type="match status" value="1"/>
</dbReference>
<sequence>MKDPPGPREFATTHWSLVVAAKPDEASQTRARKALEELCRAYWYPLYAFVRYRGHSSDDAQDLTQA</sequence>
<feature type="non-terminal residue" evidence="1">
    <location>
        <position position="66"/>
    </location>
</feature>
<dbReference type="GO" id="GO:0003700">
    <property type="term" value="F:DNA-binding transcription factor activity"/>
    <property type="evidence" value="ECO:0007669"/>
    <property type="project" value="InterPro"/>
</dbReference>
<organism evidence="1">
    <name type="scientific">marine sediment metagenome</name>
    <dbReference type="NCBI Taxonomy" id="412755"/>
    <lineage>
        <taxon>unclassified sequences</taxon>
        <taxon>metagenomes</taxon>
        <taxon>ecological metagenomes</taxon>
    </lineage>
</organism>
<dbReference type="InterPro" id="IPR013325">
    <property type="entry name" value="RNA_pol_sigma_r2"/>
</dbReference>